<dbReference type="Proteomes" id="UP000759537">
    <property type="component" value="Unassembled WGS sequence"/>
</dbReference>
<evidence type="ECO:0000256" key="1">
    <source>
        <dbReference type="SAM" id="MobiDB-lite"/>
    </source>
</evidence>
<organism evidence="2 3">
    <name type="scientific">Russula ochroleuca</name>
    <dbReference type="NCBI Taxonomy" id="152965"/>
    <lineage>
        <taxon>Eukaryota</taxon>
        <taxon>Fungi</taxon>
        <taxon>Dikarya</taxon>
        <taxon>Basidiomycota</taxon>
        <taxon>Agaricomycotina</taxon>
        <taxon>Agaricomycetes</taxon>
        <taxon>Russulales</taxon>
        <taxon>Russulaceae</taxon>
        <taxon>Russula</taxon>
    </lineage>
</organism>
<evidence type="ECO:0000313" key="3">
    <source>
        <dbReference type="Proteomes" id="UP000759537"/>
    </source>
</evidence>
<proteinExistence type="predicted"/>
<sequence>MSSIQPVHVHFPALLLQPPVDRVRKRGLVYPKLAQSRGSGDRMHSPDLFWGSRRVSAAPSGPEPRKAVPRGSIHLPKPATVSGILRLFIPDRTCFEPRYVSTSSSEHISPLLFGFVGVGGPLDASSRCTPAIEVDGGGSFVPSSPPYPSTPISSYSSGTSTSGRDSENSSVVFDVGS</sequence>
<comment type="caution">
    <text evidence="2">The sequence shown here is derived from an EMBL/GenBank/DDBJ whole genome shotgun (WGS) entry which is preliminary data.</text>
</comment>
<name>A0A9P5MYY7_9AGAM</name>
<reference evidence="2" key="1">
    <citation type="submission" date="2019-10" db="EMBL/GenBank/DDBJ databases">
        <authorList>
            <consortium name="DOE Joint Genome Institute"/>
            <person name="Kuo A."/>
            <person name="Miyauchi S."/>
            <person name="Kiss E."/>
            <person name="Drula E."/>
            <person name="Kohler A."/>
            <person name="Sanchez-Garcia M."/>
            <person name="Andreopoulos B."/>
            <person name="Barry K.W."/>
            <person name="Bonito G."/>
            <person name="Buee M."/>
            <person name="Carver A."/>
            <person name="Chen C."/>
            <person name="Cichocki N."/>
            <person name="Clum A."/>
            <person name="Culley D."/>
            <person name="Crous P.W."/>
            <person name="Fauchery L."/>
            <person name="Girlanda M."/>
            <person name="Hayes R."/>
            <person name="Keri Z."/>
            <person name="LaButti K."/>
            <person name="Lipzen A."/>
            <person name="Lombard V."/>
            <person name="Magnuson J."/>
            <person name="Maillard F."/>
            <person name="Morin E."/>
            <person name="Murat C."/>
            <person name="Nolan M."/>
            <person name="Ohm R."/>
            <person name="Pangilinan J."/>
            <person name="Pereira M."/>
            <person name="Perotto S."/>
            <person name="Peter M."/>
            <person name="Riley R."/>
            <person name="Sitrit Y."/>
            <person name="Stielow B."/>
            <person name="Szollosi G."/>
            <person name="Zifcakova L."/>
            <person name="Stursova M."/>
            <person name="Spatafora J.W."/>
            <person name="Tedersoo L."/>
            <person name="Vaario L.-M."/>
            <person name="Yamada A."/>
            <person name="Yan M."/>
            <person name="Wang P."/>
            <person name="Xu J."/>
            <person name="Bruns T."/>
            <person name="Baldrian P."/>
            <person name="Vilgalys R."/>
            <person name="Henrissat B."/>
            <person name="Grigoriev I.V."/>
            <person name="Hibbett D."/>
            <person name="Nagy L.G."/>
            <person name="Martin F.M."/>
        </authorList>
    </citation>
    <scope>NUCLEOTIDE SEQUENCE</scope>
    <source>
        <strain evidence="2">Prilba</strain>
    </source>
</reference>
<feature type="compositionally biased region" description="Low complexity" evidence="1">
    <location>
        <begin position="150"/>
        <end position="163"/>
    </location>
</feature>
<dbReference type="EMBL" id="WHVB01000006">
    <property type="protein sequence ID" value="KAF8481982.1"/>
    <property type="molecule type" value="Genomic_DNA"/>
</dbReference>
<gene>
    <name evidence="2" type="ORF">DFH94DRAFT_416506</name>
</gene>
<keyword evidence="3" id="KW-1185">Reference proteome</keyword>
<reference evidence="2" key="2">
    <citation type="journal article" date="2020" name="Nat. Commun.">
        <title>Large-scale genome sequencing of mycorrhizal fungi provides insights into the early evolution of symbiotic traits.</title>
        <authorList>
            <person name="Miyauchi S."/>
            <person name="Kiss E."/>
            <person name="Kuo A."/>
            <person name="Drula E."/>
            <person name="Kohler A."/>
            <person name="Sanchez-Garcia M."/>
            <person name="Morin E."/>
            <person name="Andreopoulos B."/>
            <person name="Barry K.W."/>
            <person name="Bonito G."/>
            <person name="Buee M."/>
            <person name="Carver A."/>
            <person name="Chen C."/>
            <person name="Cichocki N."/>
            <person name="Clum A."/>
            <person name="Culley D."/>
            <person name="Crous P.W."/>
            <person name="Fauchery L."/>
            <person name="Girlanda M."/>
            <person name="Hayes R.D."/>
            <person name="Keri Z."/>
            <person name="LaButti K."/>
            <person name="Lipzen A."/>
            <person name="Lombard V."/>
            <person name="Magnuson J."/>
            <person name="Maillard F."/>
            <person name="Murat C."/>
            <person name="Nolan M."/>
            <person name="Ohm R.A."/>
            <person name="Pangilinan J."/>
            <person name="Pereira M.F."/>
            <person name="Perotto S."/>
            <person name="Peter M."/>
            <person name="Pfister S."/>
            <person name="Riley R."/>
            <person name="Sitrit Y."/>
            <person name="Stielow J.B."/>
            <person name="Szollosi G."/>
            <person name="Zifcakova L."/>
            <person name="Stursova M."/>
            <person name="Spatafora J.W."/>
            <person name="Tedersoo L."/>
            <person name="Vaario L.M."/>
            <person name="Yamada A."/>
            <person name="Yan M."/>
            <person name="Wang P."/>
            <person name="Xu J."/>
            <person name="Bruns T."/>
            <person name="Baldrian P."/>
            <person name="Vilgalys R."/>
            <person name="Dunand C."/>
            <person name="Henrissat B."/>
            <person name="Grigoriev I.V."/>
            <person name="Hibbett D."/>
            <person name="Nagy L.G."/>
            <person name="Martin F.M."/>
        </authorList>
    </citation>
    <scope>NUCLEOTIDE SEQUENCE</scope>
    <source>
        <strain evidence="2">Prilba</strain>
    </source>
</reference>
<feature type="region of interest" description="Disordered" evidence="1">
    <location>
        <begin position="137"/>
        <end position="177"/>
    </location>
</feature>
<dbReference type="AlphaFoldDB" id="A0A9P5MYY7"/>
<protein>
    <submittedName>
        <fullName evidence="2">Uncharacterized protein</fullName>
    </submittedName>
</protein>
<dbReference type="OrthoDB" id="3263094at2759"/>
<feature type="region of interest" description="Disordered" evidence="1">
    <location>
        <begin position="54"/>
        <end position="73"/>
    </location>
</feature>
<evidence type="ECO:0000313" key="2">
    <source>
        <dbReference type="EMBL" id="KAF8481982.1"/>
    </source>
</evidence>
<accession>A0A9P5MYY7</accession>